<keyword evidence="1" id="KW-0472">Membrane</keyword>
<feature type="transmembrane region" description="Helical" evidence="1">
    <location>
        <begin position="20"/>
        <end position="38"/>
    </location>
</feature>
<accession>A0A916JMX7</accession>
<dbReference type="KEGG" id="ptan:CRYO30217_01863"/>
<feature type="transmembrane region" description="Helical" evidence="1">
    <location>
        <begin position="44"/>
        <end position="60"/>
    </location>
</feature>
<dbReference type="EMBL" id="OU015584">
    <property type="protein sequence ID" value="CAG5082278.1"/>
    <property type="molecule type" value="Genomic_DNA"/>
</dbReference>
<protein>
    <submittedName>
        <fullName evidence="2">Uncharacterized protein</fullName>
    </submittedName>
</protein>
<reference evidence="2" key="1">
    <citation type="submission" date="2021-04" db="EMBL/GenBank/DDBJ databases">
        <authorList>
            <person name="Rodrigo-Torres L."/>
            <person name="Arahal R. D."/>
            <person name="Lucena T."/>
        </authorList>
    </citation>
    <scope>NUCLEOTIDE SEQUENCE</scope>
    <source>
        <strain evidence="2">AS29M-1</strain>
    </source>
</reference>
<gene>
    <name evidence="2" type="ORF">CRYO30217_01863</name>
</gene>
<dbReference type="AlphaFoldDB" id="A0A916JMX7"/>
<organism evidence="2 3">
    <name type="scientific">Parvicella tangerina</name>
    <dbReference type="NCBI Taxonomy" id="2829795"/>
    <lineage>
        <taxon>Bacteria</taxon>
        <taxon>Pseudomonadati</taxon>
        <taxon>Bacteroidota</taxon>
        <taxon>Flavobacteriia</taxon>
        <taxon>Flavobacteriales</taxon>
        <taxon>Parvicellaceae</taxon>
        <taxon>Parvicella</taxon>
    </lineage>
</organism>
<keyword evidence="1" id="KW-1133">Transmembrane helix</keyword>
<dbReference type="RefSeq" id="WP_258542061.1">
    <property type="nucleotide sequence ID" value="NZ_OU015584.1"/>
</dbReference>
<dbReference type="Proteomes" id="UP000683507">
    <property type="component" value="Chromosome"/>
</dbReference>
<evidence type="ECO:0000256" key="1">
    <source>
        <dbReference type="SAM" id="Phobius"/>
    </source>
</evidence>
<keyword evidence="3" id="KW-1185">Reference proteome</keyword>
<keyword evidence="1" id="KW-0812">Transmembrane</keyword>
<sequence length="69" mass="7763">MKKGKDISEKEQYQNCAKAYAKWFGFGSLVGTTVTIVFGFKGVSVTLVFASLFGAIGYQLKKRKYENRK</sequence>
<name>A0A916JMX7_9FLAO</name>
<evidence type="ECO:0000313" key="2">
    <source>
        <dbReference type="EMBL" id="CAG5082278.1"/>
    </source>
</evidence>
<proteinExistence type="predicted"/>
<evidence type="ECO:0000313" key="3">
    <source>
        <dbReference type="Proteomes" id="UP000683507"/>
    </source>
</evidence>